<name>A0AAJ0F441_9PEZI</name>
<dbReference type="Proteomes" id="UP001224890">
    <property type="component" value="Unassembled WGS sequence"/>
</dbReference>
<proteinExistence type="predicted"/>
<sequence>MPSNCKTCMCNGTRETRIKSYPGKQLGVSSTLCARHDYDFLLVSDTVVGVVARSAILKQNTSERVSRKLSAGARSRRGGRLHPRTPHAQLRDVCRLWLPCTRAKPLDRNGVAKVGWKTQCFLDLSWMVGGVQRPEGMSHASLVPGGCGQSKRLLRDQRVVELKCRTTFFLVPRPAAVAVVYRSVGSGGLASLGATIRGAVGCRLFLAGNPGFRIPVV</sequence>
<accession>A0AAJ0F441</accession>
<dbReference type="GeneID" id="85450557"/>
<organism evidence="1 2">
    <name type="scientific">Colletotrichum godetiae</name>
    <dbReference type="NCBI Taxonomy" id="1209918"/>
    <lineage>
        <taxon>Eukaryota</taxon>
        <taxon>Fungi</taxon>
        <taxon>Dikarya</taxon>
        <taxon>Ascomycota</taxon>
        <taxon>Pezizomycotina</taxon>
        <taxon>Sordariomycetes</taxon>
        <taxon>Hypocreomycetidae</taxon>
        <taxon>Glomerellales</taxon>
        <taxon>Glomerellaceae</taxon>
        <taxon>Colletotrichum</taxon>
        <taxon>Colletotrichum acutatum species complex</taxon>
    </lineage>
</organism>
<dbReference type="RefSeq" id="XP_060435838.1">
    <property type="nucleotide sequence ID" value="XM_060566031.1"/>
</dbReference>
<protein>
    <submittedName>
        <fullName evidence="1">Uncharacterized protein</fullName>
    </submittedName>
</protein>
<reference evidence="1" key="1">
    <citation type="submission" date="2021-06" db="EMBL/GenBank/DDBJ databases">
        <title>Comparative genomics, transcriptomics and evolutionary studies reveal genomic signatures of adaptation to plant cell wall in hemibiotrophic fungi.</title>
        <authorList>
            <consortium name="DOE Joint Genome Institute"/>
            <person name="Baroncelli R."/>
            <person name="Diaz J.F."/>
            <person name="Benocci T."/>
            <person name="Peng M."/>
            <person name="Battaglia E."/>
            <person name="Haridas S."/>
            <person name="Andreopoulos W."/>
            <person name="Labutti K."/>
            <person name="Pangilinan J."/>
            <person name="Floch G.L."/>
            <person name="Makela M.R."/>
            <person name="Henrissat B."/>
            <person name="Grigoriev I.V."/>
            <person name="Crouch J.A."/>
            <person name="De Vries R.P."/>
            <person name="Sukno S.A."/>
            <person name="Thon M.R."/>
        </authorList>
    </citation>
    <scope>NUCLEOTIDE SEQUENCE</scope>
    <source>
        <strain evidence="1">CBS 193.32</strain>
    </source>
</reference>
<gene>
    <name evidence="1" type="ORF">BDP55DRAFT_215751</name>
</gene>
<dbReference type="EMBL" id="JAHMHR010000003">
    <property type="protein sequence ID" value="KAK1700081.1"/>
    <property type="molecule type" value="Genomic_DNA"/>
</dbReference>
<keyword evidence="2" id="KW-1185">Reference proteome</keyword>
<comment type="caution">
    <text evidence="1">The sequence shown here is derived from an EMBL/GenBank/DDBJ whole genome shotgun (WGS) entry which is preliminary data.</text>
</comment>
<evidence type="ECO:0000313" key="2">
    <source>
        <dbReference type="Proteomes" id="UP001224890"/>
    </source>
</evidence>
<evidence type="ECO:0000313" key="1">
    <source>
        <dbReference type="EMBL" id="KAK1700081.1"/>
    </source>
</evidence>
<dbReference type="AlphaFoldDB" id="A0AAJ0F441"/>